<organism evidence="17">
    <name type="scientific">uncultured Desulfovibrio sp</name>
    <dbReference type="NCBI Taxonomy" id="167968"/>
    <lineage>
        <taxon>Bacteria</taxon>
        <taxon>Pseudomonadati</taxon>
        <taxon>Thermodesulfobacteriota</taxon>
        <taxon>Desulfovibrionia</taxon>
        <taxon>Desulfovibrionales</taxon>
        <taxon>Desulfovibrionaceae</taxon>
        <taxon>Desulfovibrio</taxon>
        <taxon>environmental samples</taxon>
    </lineage>
</organism>
<dbReference type="SUPFAM" id="SSF52009">
    <property type="entry name" value="Phosphohistidine domain"/>
    <property type="match status" value="1"/>
</dbReference>
<protein>
    <recommendedName>
        <fullName evidence="6">Phosphoenolpyruvate synthase</fullName>
        <ecNumber evidence="5">2.7.9.2</ecNumber>
    </recommendedName>
    <alternativeName>
        <fullName evidence="13">Pyruvate, water dikinase</fullName>
    </alternativeName>
</protein>
<dbReference type="Gene3D" id="3.30.1490.20">
    <property type="entry name" value="ATP-grasp fold, A domain"/>
    <property type="match status" value="1"/>
</dbReference>
<keyword evidence="8" id="KW-0479">Metal-binding</keyword>
<evidence type="ECO:0000256" key="4">
    <source>
        <dbReference type="ARBA" id="ARBA00007837"/>
    </source>
</evidence>
<dbReference type="UniPathway" id="UPA00138"/>
<comment type="catalytic activity">
    <reaction evidence="14">
        <text>pyruvate + ATP + H2O = phosphoenolpyruvate + AMP + phosphate + 2 H(+)</text>
        <dbReference type="Rhea" id="RHEA:11364"/>
        <dbReference type="ChEBI" id="CHEBI:15361"/>
        <dbReference type="ChEBI" id="CHEBI:15377"/>
        <dbReference type="ChEBI" id="CHEBI:15378"/>
        <dbReference type="ChEBI" id="CHEBI:30616"/>
        <dbReference type="ChEBI" id="CHEBI:43474"/>
        <dbReference type="ChEBI" id="CHEBI:58702"/>
        <dbReference type="ChEBI" id="CHEBI:456215"/>
        <dbReference type="EC" id="2.7.9.2"/>
    </reaction>
</comment>
<keyword evidence="11" id="KW-0067">ATP-binding</keyword>
<evidence type="ECO:0000256" key="5">
    <source>
        <dbReference type="ARBA" id="ARBA00011996"/>
    </source>
</evidence>
<dbReference type="InterPro" id="IPR013815">
    <property type="entry name" value="ATP_grasp_subdomain_1"/>
</dbReference>
<dbReference type="GO" id="GO:0008986">
    <property type="term" value="F:pyruvate, water dikinase activity"/>
    <property type="evidence" value="ECO:0007669"/>
    <property type="project" value="UniProtKB-EC"/>
</dbReference>
<dbReference type="RefSeq" id="WP_215647830.1">
    <property type="nucleotide sequence ID" value="NZ_LT598928.1"/>
</dbReference>
<comment type="cofactor">
    <cofactor evidence="1">
        <name>Mg(2+)</name>
        <dbReference type="ChEBI" id="CHEBI:18420"/>
    </cofactor>
</comment>
<dbReference type="GO" id="GO:0005524">
    <property type="term" value="F:ATP binding"/>
    <property type="evidence" value="ECO:0007669"/>
    <property type="project" value="UniProtKB-KW"/>
</dbReference>
<feature type="domain" description="Pyruvate phosphate dikinase AMP/ATP-binding" evidence="16">
    <location>
        <begin position="132"/>
        <end position="447"/>
    </location>
</feature>
<evidence type="ECO:0000256" key="10">
    <source>
        <dbReference type="ARBA" id="ARBA00022777"/>
    </source>
</evidence>
<keyword evidence="7" id="KW-0808">Transferase</keyword>
<evidence type="ECO:0000256" key="1">
    <source>
        <dbReference type="ARBA" id="ARBA00001946"/>
    </source>
</evidence>
<evidence type="ECO:0000256" key="6">
    <source>
        <dbReference type="ARBA" id="ARBA00021623"/>
    </source>
</evidence>
<evidence type="ECO:0000256" key="9">
    <source>
        <dbReference type="ARBA" id="ARBA00022741"/>
    </source>
</evidence>
<proteinExistence type="inferred from homology"/>
<sequence length="854" mass="93961">MASLLKKLFGIAPRVGREAAMDAFNKRYVSFKELLQANADLAGVMAGLDATLRGDKHMETSEVRKQARRAIFHCERMASTLSEMSGQCDISLGSAVHSIAARIEHELDQHTRGDVPQFTLPLSEVDASMAYSVGGKNANLGELRNMLDMPVPRGFSITIRACSYFLLRTPGLFKNLFQLLKSVDPEKPARIAEISQNIEQLVQEAPIPAEVEQALFAEWDTAFGKNADVVVALRSSAIAEDGVQSFAGQYRSILGVTRQDLLSAFKKVVASLFSPRALTYRAEHGYDLDATGMGLCCVEMVRAKAAGVAFSRHPVDLRSNATVINGLWGLGEMVVDGSGTPDQWLVSRATKKITMATIAHKTVRLRLVRTKTGLVESTLESVPDPLRDVPCLSDDQVRKLAEMVMELERHYQYPQDMEWAVDEDDQIILLQTRPMGLDSASEEHSAPALRHLRPLLSGGDIAARGVGCGPVIHVGEGEDMTHFPEGAVMLLAHSSPNAMAAMRRASAIIAETGSLTGHMASICREFGVPTIMNLPGANSILAEEQIVTVDALTGRIFDGEVQELLALRLVKPQARPSSPALVLLRRIAPYILPLHLVDPRADTFTPRHCTSLHDIMRYVHELSYSQMFQISDRVTDHCAGVASKLVCTVPLDLHVIDLGGGLRNPESRQTTPNDVLSVPFKCVLDGMLNPAVQARGPRPVNMRGFLSVMGQTAIGCNEEGCSRFGQRSYAIVSDRYLNFSSRVGYHYAILDCWCGETLSKNYIRFEFAGGAAANAQRVRRVQCIGLILKELGFTVEITGDRLRARYQKYPRHELCARLDQLGRLLIMTRQMDMLMVDDAAVQSYATKFLNGEYH</sequence>
<accession>A0A212KDC5</accession>
<dbReference type="Pfam" id="PF00391">
    <property type="entry name" value="PEP-utilizers"/>
    <property type="match status" value="1"/>
</dbReference>
<comment type="similarity">
    <text evidence="4">Belongs to the PEP-utilizing enzyme family.</text>
</comment>
<dbReference type="SUPFAM" id="SSF56059">
    <property type="entry name" value="Glutathione synthetase ATP-binding domain-like"/>
    <property type="match status" value="1"/>
</dbReference>
<evidence type="ECO:0000256" key="7">
    <source>
        <dbReference type="ARBA" id="ARBA00022679"/>
    </source>
</evidence>
<keyword evidence="17" id="KW-0670">Pyruvate</keyword>
<keyword evidence="12" id="KW-0460">Magnesium</keyword>
<evidence type="ECO:0000256" key="11">
    <source>
        <dbReference type="ARBA" id="ARBA00022840"/>
    </source>
</evidence>
<evidence type="ECO:0000256" key="3">
    <source>
        <dbReference type="ARBA" id="ARBA00004742"/>
    </source>
</evidence>
<dbReference type="Gene3D" id="3.30.470.20">
    <property type="entry name" value="ATP-grasp fold, B domain"/>
    <property type="match status" value="1"/>
</dbReference>
<evidence type="ECO:0000256" key="2">
    <source>
        <dbReference type="ARBA" id="ARBA00002988"/>
    </source>
</evidence>
<dbReference type="GO" id="GO:0046872">
    <property type="term" value="F:metal ion binding"/>
    <property type="evidence" value="ECO:0007669"/>
    <property type="project" value="UniProtKB-KW"/>
</dbReference>
<keyword evidence="9" id="KW-0547">Nucleotide-binding</keyword>
<comment type="function">
    <text evidence="2">Catalyzes the phosphorylation of pyruvate to phosphoenolpyruvate.</text>
</comment>
<evidence type="ECO:0000256" key="14">
    <source>
        <dbReference type="ARBA" id="ARBA00047700"/>
    </source>
</evidence>
<name>A0A212KDC5_9BACT</name>
<comment type="pathway">
    <text evidence="3">Carbohydrate biosynthesis; gluconeogenesis.</text>
</comment>
<evidence type="ECO:0000259" key="16">
    <source>
        <dbReference type="Pfam" id="PF01326"/>
    </source>
</evidence>
<keyword evidence="10 17" id="KW-0418">Kinase</keyword>
<dbReference type="InterPro" id="IPR008279">
    <property type="entry name" value="PEP-util_enz_mobile_dom"/>
</dbReference>
<dbReference type="PANTHER" id="PTHR43030">
    <property type="entry name" value="PHOSPHOENOLPYRUVATE SYNTHASE"/>
    <property type="match status" value="1"/>
</dbReference>
<dbReference type="InterPro" id="IPR036637">
    <property type="entry name" value="Phosphohistidine_dom_sf"/>
</dbReference>
<evidence type="ECO:0000256" key="13">
    <source>
        <dbReference type="ARBA" id="ARBA00033470"/>
    </source>
</evidence>
<feature type="domain" description="PEP-utilising enzyme mobile" evidence="15">
    <location>
        <begin position="483"/>
        <end position="554"/>
    </location>
</feature>
<evidence type="ECO:0000256" key="12">
    <source>
        <dbReference type="ARBA" id="ARBA00022842"/>
    </source>
</evidence>
<dbReference type="AlphaFoldDB" id="A0A212KDC5"/>
<dbReference type="InterPro" id="IPR002192">
    <property type="entry name" value="PPDK_AMP/ATP-bd"/>
</dbReference>
<dbReference type="Gene3D" id="3.50.30.10">
    <property type="entry name" value="Phosphohistidine domain"/>
    <property type="match status" value="1"/>
</dbReference>
<dbReference type="PANTHER" id="PTHR43030:SF1">
    <property type="entry name" value="PHOSPHOENOLPYRUVATE SYNTHASE"/>
    <property type="match status" value="1"/>
</dbReference>
<dbReference type="Pfam" id="PF01326">
    <property type="entry name" value="PPDK_N"/>
    <property type="match status" value="1"/>
</dbReference>
<dbReference type="EMBL" id="FLUP01000001">
    <property type="protein sequence ID" value="SBW09662.1"/>
    <property type="molecule type" value="Genomic_DNA"/>
</dbReference>
<dbReference type="GO" id="GO:0006094">
    <property type="term" value="P:gluconeogenesis"/>
    <property type="evidence" value="ECO:0007669"/>
    <property type="project" value="UniProtKB-UniPathway"/>
</dbReference>
<dbReference type="EC" id="2.7.9.2" evidence="5"/>
<dbReference type="InterPro" id="IPR006319">
    <property type="entry name" value="PEP_synth"/>
</dbReference>
<reference evidence="17" key="1">
    <citation type="submission" date="2016-04" db="EMBL/GenBank/DDBJ databases">
        <authorList>
            <person name="Evans L.H."/>
            <person name="Alamgir A."/>
            <person name="Owens N."/>
            <person name="Weber N.D."/>
            <person name="Virtaneva K."/>
            <person name="Barbian K."/>
            <person name="Babar A."/>
            <person name="Rosenke K."/>
        </authorList>
    </citation>
    <scope>NUCLEOTIDE SEQUENCE</scope>
    <source>
        <strain evidence="17">92-2</strain>
    </source>
</reference>
<evidence type="ECO:0000256" key="8">
    <source>
        <dbReference type="ARBA" id="ARBA00022723"/>
    </source>
</evidence>
<evidence type="ECO:0000259" key="15">
    <source>
        <dbReference type="Pfam" id="PF00391"/>
    </source>
</evidence>
<evidence type="ECO:0000313" key="17">
    <source>
        <dbReference type="EMBL" id="SBW09662.1"/>
    </source>
</evidence>
<gene>
    <name evidence="17" type="ORF">KM92DES2_12756</name>
</gene>